<dbReference type="Proteomes" id="UP000005380">
    <property type="component" value="Chromosome"/>
</dbReference>
<gene>
    <name evidence="2" type="ORF">THIAE_08140</name>
</gene>
<dbReference type="EMBL" id="CP007030">
    <property type="protein sequence ID" value="AHF02351.1"/>
    <property type="molecule type" value="Genomic_DNA"/>
</dbReference>
<dbReference type="OrthoDB" id="316630at2"/>
<proteinExistence type="predicted"/>
<dbReference type="AlphaFoldDB" id="W0DZS5"/>
<dbReference type="InterPro" id="IPR007845">
    <property type="entry name" value="HemS/ChuX_dom"/>
</dbReference>
<dbReference type="STRING" id="717772.THIAE_08140"/>
<evidence type="ECO:0000313" key="2">
    <source>
        <dbReference type="EMBL" id="AHF02351.1"/>
    </source>
</evidence>
<feature type="domain" description="Haemin-degrading HemS/ChuX" evidence="1">
    <location>
        <begin position="242"/>
        <end position="362"/>
    </location>
</feature>
<dbReference type="InterPro" id="IPR053733">
    <property type="entry name" value="Heme_Transport_Util_sf"/>
</dbReference>
<dbReference type="InterPro" id="IPR010413">
    <property type="entry name" value="HutX-like"/>
</dbReference>
<evidence type="ECO:0000259" key="1">
    <source>
        <dbReference type="Pfam" id="PF05171"/>
    </source>
</evidence>
<dbReference type="Pfam" id="PF06228">
    <property type="entry name" value="ChuX_HutX"/>
    <property type="match status" value="1"/>
</dbReference>
<dbReference type="HOGENOM" id="CLU_034543_0_0_6"/>
<sequence>MEIEFDRPSLLVAKQRCIDEKKRARNAAQLMGISELMYVLLGDLQKIHFIRKQDFKPLLQAFSGQFAMALTRNDAVVLEHTGELCYECYASGLVGWSQQDWLAEFDLSCWHYAIWLGADSRPSLQFYDASGEALHKLFVVDQTDRQGFMNAIAPFLMNPQDWAREVGVEGDPARSSREAGIERWLFMKLQACLKEHESVKSCRLIDKEALLLDWRLLSHRDNIGSLFKQYKITRPAGYALLSEGVFQLDTSALGQIFNHVRDKHLAVKITVANAGAIQTHRGLVNKLVTVGPWFNVLDPAFNMHLMETEVASIWLLTKGFDDDFAAHIECFDHQERLIISIAPCATERPADDQEWWNLINDLAYSARRVA</sequence>
<name>W0DZS5_9GAMM</name>
<dbReference type="RefSeq" id="WP_006460716.1">
    <property type="nucleotide sequence ID" value="NZ_CP007030.1"/>
</dbReference>
<dbReference type="Gene3D" id="3.40.1570.10">
    <property type="entry name" value="HemS/ChuS/ChuX like domains"/>
    <property type="match status" value="2"/>
</dbReference>
<organism evidence="2 3">
    <name type="scientific">Thiomicrospira aerophila AL3</name>
    <dbReference type="NCBI Taxonomy" id="717772"/>
    <lineage>
        <taxon>Bacteria</taxon>
        <taxon>Pseudomonadati</taxon>
        <taxon>Pseudomonadota</taxon>
        <taxon>Gammaproteobacteria</taxon>
        <taxon>Thiotrichales</taxon>
        <taxon>Piscirickettsiaceae</taxon>
        <taxon>Thiomicrospira</taxon>
    </lineage>
</organism>
<keyword evidence="3" id="KW-1185">Reference proteome</keyword>
<dbReference type="SUPFAM" id="SSF144064">
    <property type="entry name" value="Heme iron utilization protein-like"/>
    <property type="match status" value="1"/>
</dbReference>
<protein>
    <recommendedName>
        <fullName evidence="1">Haemin-degrading HemS/ChuX domain-containing protein</fullName>
    </recommendedName>
</protein>
<accession>W0DZS5</accession>
<reference evidence="2 3" key="1">
    <citation type="submission" date="2013-12" db="EMBL/GenBank/DDBJ databases">
        <authorList>
            <consortium name="DOE Joint Genome Institute"/>
            <person name="Kappler U."/>
            <person name="Huntemann M."/>
            <person name="Han J."/>
            <person name="Chen A."/>
            <person name="Kyrpides N."/>
            <person name="Mavromatis K."/>
            <person name="Markowitz V."/>
            <person name="Palaniappan K."/>
            <person name="Ivanova N."/>
            <person name="Schaumberg A."/>
            <person name="Pati A."/>
            <person name="Liolios K."/>
            <person name="Nordberg H.P."/>
            <person name="Cantor M.N."/>
            <person name="Hua S.X."/>
            <person name="Woyke T."/>
        </authorList>
    </citation>
    <scope>NUCLEOTIDE SEQUENCE [LARGE SCALE GENOMIC DNA]</scope>
    <source>
        <strain evidence="3">AL2</strain>
    </source>
</reference>
<dbReference type="KEGG" id="tao:THIAE_08140"/>
<dbReference type="InParanoid" id="W0DZS5"/>
<dbReference type="eggNOG" id="COG3720">
    <property type="taxonomic scope" value="Bacteria"/>
</dbReference>
<evidence type="ECO:0000313" key="3">
    <source>
        <dbReference type="Proteomes" id="UP000005380"/>
    </source>
</evidence>
<dbReference type="GO" id="GO:0006826">
    <property type="term" value="P:iron ion transport"/>
    <property type="evidence" value="ECO:0007669"/>
    <property type="project" value="InterPro"/>
</dbReference>
<dbReference type="Pfam" id="PF05171">
    <property type="entry name" value="HemS"/>
    <property type="match status" value="1"/>
</dbReference>